<evidence type="ECO:0000313" key="3">
    <source>
        <dbReference type="Proteomes" id="UP000001075"/>
    </source>
</evidence>
<evidence type="ECO:0000313" key="2">
    <source>
        <dbReference type="EMBL" id="EGV93889.1"/>
    </source>
</evidence>
<name>G3GY74_CRIGR</name>
<proteinExistence type="predicted"/>
<dbReference type="EMBL" id="JH000064">
    <property type="protein sequence ID" value="EGV93889.1"/>
    <property type="molecule type" value="Genomic_DNA"/>
</dbReference>
<sequence length="62" mass="6978">MQKAISTRVRRPRRTRPMMRGSKRDWSLVQEKPGRKMGLLGIPAAVDGIKVGGRKKEMMEGG</sequence>
<accession>G3GY74</accession>
<organism evidence="2 3">
    <name type="scientific">Cricetulus griseus</name>
    <name type="common">Chinese hamster</name>
    <name type="synonym">Cricetulus barabensis griseus</name>
    <dbReference type="NCBI Taxonomy" id="10029"/>
    <lineage>
        <taxon>Eukaryota</taxon>
        <taxon>Metazoa</taxon>
        <taxon>Chordata</taxon>
        <taxon>Craniata</taxon>
        <taxon>Vertebrata</taxon>
        <taxon>Euteleostomi</taxon>
        <taxon>Mammalia</taxon>
        <taxon>Eutheria</taxon>
        <taxon>Euarchontoglires</taxon>
        <taxon>Glires</taxon>
        <taxon>Rodentia</taxon>
        <taxon>Myomorpha</taxon>
        <taxon>Muroidea</taxon>
        <taxon>Cricetidae</taxon>
        <taxon>Cricetinae</taxon>
        <taxon>Cricetulus</taxon>
    </lineage>
</organism>
<dbReference type="AlphaFoldDB" id="G3GY74"/>
<protein>
    <submittedName>
        <fullName evidence="2">Uncharacterized protein</fullName>
    </submittedName>
</protein>
<dbReference type="Proteomes" id="UP000001075">
    <property type="component" value="Unassembled WGS sequence"/>
</dbReference>
<evidence type="ECO:0000256" key="1">
    <source>
        <dbReference type="SAM" id="MobiDB-lite"/>
    </source>
</evidence>
<dbReference type="InParanoid" id="G3GY74"/>
<reference evidence="3" key="1">
    <citation type="journal article" date="2011" name="Nat. Biotechnol.">
        <title>The genomic sequence of the Chinese hamster ovary (CHO)-K1 cell line.</title>
        <authorList>
            <person name="Xu X."/>
            <person name="Nagarajan H."/>
            <person name="Lewis N.E."/>
            <person name="Pan S."/>
            <person name="Cai Z."/>
            <person name="Liu X."/>
            <person name="Chen W."/>
            <person name="Xie M."/>
            <person name="Wang W."/>
            <person name="Hammond S."/>
            <person name="Andersen M.R."/>
            <person name="Neff N."/>
            <person name="Passarelli B."/>
            <person name="Koh W."/>
            <person name="Fan H.C."/>
            <person name="Wang J."/>
            <person name="Gui Y."/>
            <person name="Lee K.H."/>
            <person name="Betenbaugh M.J."/>
            <person name="Quake S.R."/>
            <person name="Famili I."/>
            <person name="Palsson B.O."/>
            <person name="Wang J."/>
        </authorList>
    </citation>
    <scope>NUCLEOTIDE SEQUENCE [LARGE SCALE GENOMIC DNA]</scope>
    <source>
        <strain evidence="3">CHO K1 cell line</strain>
    </source>
</reference>
<feature type="region of interest" description="Disordered" evidence="1">
    <location>
        <begin position="1"/>
        <end position="24"/>
    </location>
</feature>
<feature type="compositionally biased region" description="Basic residues" evidence="1">
    <location>
        <begin position="8"/>
        <end position="17"/>
    </location>
</feature>
<gene>
    <name evidence="2" type="ORF">I79_002744</name>
</gene>